<feature type="transmembrane region" description="Helical" evidence="8">
    <location>
        <begin position="150"/>
        <end position="169"/>
    </location>
</feature>
<reference evidence="9 10" key="1">
    <citation type="journal article" date="2019" name="Syst. Appl. Microbiol.">
        <title>Microvirga tunisiensis sp. nov., a root nodule symbiotic bacterium isolated from Lupinus micranthus and L. luteus grown in Northern Tunisia.</title>
        <authorList>
            <person name="Msaddak A."/>
            <person name="Rejili M."/>
            <person name="Duran D."/>
            <person name="Mars M."/>
            <person name="Palacios J.M."/>
            <person name="Ruiz-Argueso T."/>
            <person name="Rey L."/>
            <person name="Imperial J."/>
        </authorList>
    </citation>
    <scope>NUCLEOTIDE SEQUENCE [LARGE SCALE GENOMIC DNA]</scope>
    <source>
        <strain evidence="9 10">Lmie10</strain>
    </source>
</reference>
<comment type="subcellular location">
    <subcellularLocation>
        <location evidence="1">Cell membrane</location>
        <topology evidence="1">Multi-pass membrane protein</topology>
    </subcellularLocation>
</comment>
<dbReference type="PANTHER" id="PTHR21716:SF53">
    <property type="entry name" value="PERMEASE PERM-RELATED"/>
    <property type="match status" value="1"/>
</dbReference>
<comment type="similarity">
    <text evidence="2">Belongs to the autoinducer-2 exporter (AI-2E) (TC 2.A.86) family.</text>
</comment>
<feature type="transmembrane region" description="Helical" evidence="8">
    <location>
        <begin position="30"/>
        <end position="45"/>
    </location>
</feature>
<feature type="transmembrane region" description="Helical" evidence="8">
    <location>
        <begin position="303"/>
        <end position="336"/>
    </location>
</feature>
<dbReference type="EMBL" id="VOSK01000559">
    <property type="protein sequence ID" value="MPR31156.1"/>
    <property type="molecule type" value="Genomic_DNA"/>
</dbReference>
<dbReference type="Pfam" id="PF01594">
    <property type="entry name" value="AI-2E_transport"/>
    <property type="match status" value="1"/>
</dbReference>
<dbReference type="RefSeq" id="WP_152718362.1">
    <property type="nucleotide sequence ID" value="NZ_VOSJ01000599.1"/>
</dbReference>
<dbReference type="PANTHER" id="PTHR21716">
    <property type="entry name" value="TRANSMEMBRANE PROTEIN"/>
    <property type="match status" value="1"/>
</dbReference>
<organism evidence="9 10">
    <name type="scientific">Microvirga tunisiensis</name>
    <dbReference type="NCBI Taxonomy" id="2108360"/>
    <lineage>
        <taxon>Bacteria</taxon>
        <taxon>Pseudomonadati</taxon>
        <taxon>Pseudomonadota</taxon>
        <taxon>Alphaproteobacteria</taxon>
        <taxon>Hyphomicrobiales</taxon>
        <taxon>Methylobacteriaceae</taxon>
        <taxon>Microvirga</taxon>
    </lineage>
</organism>
<keyword evidence="6 8" id="KW-1133">Transmembrane helix</keyword>
<keyword evidence="3" id="KW-0813">Transport</keyword>
<evidence type="ECO:0000256" key="2">
    <source>
        <dbReference type="ARBA" id="ARBA00009773"/>
    </source>
</evidence>
<sequence>MTVARPTAFWITIAVIVLVMLVMLREILPPFAIGMALAYLLVPAVDRLERIGINRGLAALILILVLAVGFVGLLLVLLPALVGELRFFLDEFPRYVTRVQSLAADTGRPWLHRIMGQELRIEESVTHTVAAMGSAWLDDLVRSAWSGGKALLSLLSLLVVVPIVSIYLLTDWDRMIATIDDWMPAKHREDVRAVGREIHDTVAGFVRGKIVICLILAVFYATALRLTGLNHAILIGLTAGLISFVPYLGLGVGFVVAACVAIAQFWPDWTPLAVVAGIFLLGETIADYVLSPRIIGNRVKLNPIWLMFALFAFGYLFGFVGLVIAIPLAASLGVILRFAMRKSLVSTDLDATAPFAPDVIPPKAVAPGRRERQSPE</sequence>
<evidence type="ECO:0000313" key="10">
    <source>
        <dbReference type="Proteomes" id="UP000403266"/>
    </source>
</evidence>
<evidence type="ECO:0000256" key="8">
    <source>
        <dbReference type="SAM" id="Phobius"/>
    </source>
</evidence>
<protein>
    <submittedName>
        <fullName evidence="9">AI-2E family transporter</fullName>
    </submittedName>
</protein>
<evidence type="ECO:0000313" key="9">
    <source>
        <dbReference type="EMBL" id="MPR31156.1"/>
    </source>
</evidence>
<accession>A0A5N7N850</accession>
<dbReference type="Proteomes" id="UP000403266">
    <property type="component" value="Unassembled WGS sequence"/>
</dbReference>
<feature type="transmembrane region" description="Helical" evidence="8">
    <location>
        <begin position="272"/>
        <end position="291"/>
    </location>
</feature>
<proteinExistence type="inferred from homology"/>
<name>A0A5N7N850_9HYPH</name>
<evidence type="ECO:0000256" key="7">
    <source>
        <dbReference type="ARBA" id="ARBA00023136"/>
    </source>
</evidence>
<feature type="transmembrane region" description="Helical" evidence="8">
    <location>
        <begin position="232"/>
        <end position="260"/>
    </location>
</feature>
<feature type="transmembrane region" description="Helical" evidence="8">
    <location>
        <begin position="7"/>
        <end position="24"/>
    </location>
</feature>
<keyword evidence="7 8" id="KW-0472">Membrane</keyword>
<dbReference type="GO" id="GO:0055085">
    <property type="term" value="P:transmembrane transport"/>
    <property type="evidence" value="ECO:0007669"/>
    <property type="project" value="TreeGrafter"/>
</dbReference>
<evidence type="ECO:0000256" key="1">
    <source>
        <dbReference type="ARBA" id="ARBA00004651"/>
    </source>
</evidence>
<keyword evidence="10" id="KW-1185">Reference proteome</keyword>
<evidence type="ECO:0000256" key="4">
    <source>
        <dbReference type="ARBA" id="ARBA00022475"/>
    </source>
</evidence>
<dbReference type="GO" id="GO:0005886">
    <property type="term" value="C:plasma membrane"/>
    <property type="evidence" value="ECO:0007669"/>
    <property type="project" value="UniProtKB-SubCell"/>
</dbReference>
<feature type="transmembrane region" description="Helical" evidence="8">
    <location>
        <begin position="206"/>
        <end position="226"/>
    </location>
</feature>
<gene>
    <name evidence="9" type="ORF">FS320_41235</name>
</gene>
<evidence type="ECO:0000256" key="3">
    <source>
        <dbReference type="ARBA" id="ARBA00022448"/>
    </source>
</evidence>
<evidence type="ECO:0000256" key="5">
    <source>
        <dbReference type="ARBA" id="ARBA00022692"/>
    </source>
</evidence>
<dbReference type="AlphaFoldDB" id="A0A5N7N850"/>
<keyword evidence="4" id="KW-1003">Cell membrane</keyword>
<dbReference type="InterPro" id="IPR002549">
    <property type="entry name" value="AI-2E-like"/>
</dbReference>
<comment type="caution">
    <text evidence="9">The sequence shown here is derived from an EMBL/GenBank/DDBJ whole genome shotgun (WGS) entry which is preliminary data.</text>
</comment>
<evidence type="ECO:0000256" key="6">
    <source>
        <dbReference type="ARBA" id="ARBA00022989"/>
    </source>
</evidence>
<keyword evidence="5 8" id="KW-0812">Transmembrane</keyword>
<dbReference type="OrthoDB" id="5792512at2"/>
<feature type="transmembrane region" description="Helical" evidence="8">
    <location>
        <begin position="57"/>
        <end position="82"/>
    </location>
</feature>